<dbReference type="AlphaFoldDB" id="A0A437A7A0"/>
<comment type="caution">
    <text evidence="7">The sequence shown here is derived from an EMBL/GenBank/DDBJ whole genome shotgun (WGS) entry which is preliminary data.</text>
</comment>
<evidence type="ECO:0000256" key="1">
    <source>
        <dbReference type="ARBA" id="ARBA00001974"/>
    </source>
</evidence>
<keyword evidence="3" id="KW-0285">Flavoprotein</keyword>
<dbReference type="GeneID" id="93587557"/>
<dbReference type="PANTHER" id="PTHR42784">
    <property type="entry name" value="PYRANOSE 2-OXIDASE"/>
    <property type="match status" value="1"/>
</dbReference>
<gene>
    <name evidence="7" type="ORF">DFL_005246</name>
</gene>
<accession>A0A437A7A0</accession>
<reference evidence="7 8" key="1">
    <citation type="submission" date="2019-01" db="EMBL/GenBank/DDBJ databases">
        <title>Intercellular communication is required for trap formation in the nematode-trapping fungus Duddingtonia flagrans.</title>
        <authorList>
            <person name="Youssar L."/>
            <person name="Wernet V."/>
            <person name="Hensel N."/>
            <person name="Hildebrandt H.-G."/>
            <person name="Fischer R."/>
        </authorList>
    </citation>
    <scope>NUCLEOTIDE SEQUENCE [LARGE SCALE GENOMIC DNA]</scope>
    <source>
        <strain evidence="7 8">CBS H-5679</strain>
    </source>
</reference>
<protein>
    <recommendedName>
        <fullName evidence="6">Glucose-methanol-choline oxidoreductase C-terminal domain-containing protein</fullName>
    </recommendedName>
</protein>
<evidence type="ECO:0000256" key="5">
    <source>
        <dbReference type="ARBA" id="ARBA00023002"/>
    </source>
</evidence>
<evidence type="ECO:0000313" key="8">
    <source>
        <dbReference type="Proteomes" id="UP000283090"/>
    </source>
</evidence>
<evidence type="ECO:0000256" key="2">
    <source>
        <dbReference type="ARBA" id="ARBA00010790"/>
    </source>
</evidence>
<dbReference type="Gene3D" id="3.50.50.60">
    <property type="entry name" value="FAD/NAD(P)-binding domain"/>
    <property type="match status" value="2"/>
</dbReference>
<comment type="cofactor">
    <cofactor evidence="1">
        <name>FAD</name>
        <dbReference type="ChEBI" id="CHEBI:57692"/>
    </cofactor>
</comment>
<dbReference type="SUPFAM" id="SSF51905">
    <property type="entry name" value="FAD/NAD(P)-binding domain"/>
    <property type="match status" value="1"/>
</dbReference>
<comment type="similarity">
    <text evidence="2">Belongs to the GMC oxidoreductase family.</text>
</comment>
<evidence type="ECO:0000256" key="3">
    <source>
        <dbReference type="ARBA" id="ARBA00022630"/>
    </source>
</evidence>
<name>A0A437A7A0_ARTFL</name>
<organism evidence="7 8">
    <name type="scientific">Arthrobotrys flagrans</name>
    <name type="common">Nematode-trapping fungus</name>
    <name type="synonym">Trichothecium flagrans</name>
    <dbReference type="NCBI Taxonomy" id="97331"/>
    <lineage>
        <taxon>Eukaryota</taxon>
        <taxon>Fungi</taxon>
        <taxon>Dikarya</taxon>
        <taxon>Ascomycota</taxon>
        <taxon>Pezizomycotina</taxon>
        <taxon>Orbiliomycetes</taxon>
        <taxon>Orbiliales</taxon>
        <taxon>Orbiliaceae</taxon>
        <taxon>Arthrobotrys</taxon>
    </lineage>
</organism>
<dbReference type="RefSeq" id="XP_067492540.1">
    <property type="nucleotide sequence ID" value="XM_067634475.1"/>
</dbReference>
<dbReference type="PANTHER" id="PTHR42784:SF1">
    <property type="entry name" value="PYRANOSE 2-OXIDASE"/>
    <property type="match status" value="1"/>
</dbReference>
<keyword evidence="8" id="KW-1185">Reference proteome</keyword>
<sequence>MNNALTTTLNDVEQRCKAGYYNYIIIGSGMGGGTLARCLIEGDSGHERADSPRVLVIERGGLQFSTHCINTPSPGWYRKEGPSMSTDLVFQSVKSPIATVSSRSVPYAGGPVHCLGGRSNVWGMYTPPLDRMSVKEKLGEEIEQYLFHRDGYIRAYNLLSNGGDLRNPYPMSGSVTTESIQYVIHDVVNDFNRLTNMVPSHFICQNFTVCPMGAEFVPKDPSRRLYQTAMGGYSAVNWMLERCYNSSEALTILPNTQVITVNYNHDHENHKKEITSITVLDPGSKHNQLRNIPTGGAKVILSSGTIDTAVIALRSGLDQIVPDLIGVGLTDHDIWGVRFELCTKKNNPVNALLGQALRLQTWATLFADDGSEDTPYLIEKKAPFRLNLPSNSRRRAQCLINITINATSFLAPSLDSPMMYLDENGKLVSKAAFDEKFQSPSHNYEKFSLQVVFEFDSPLKDDNKVLNLPRSTPTIEIPSREDKRPYLPSMRIFALEAALLCGWLNTHGFSRSNPAGGQGAQSHMGGHDVLAAAEVGPPALAEPVDVGNGYQPGAPGWVPGYTWDEVRDPPTNPCWRWCLPSNEIRARSVIVDRAPFGVVAHEVGTMRMGVGEKGVVNTDLQFKGLDNLFVCDLSVFPWSPTANPSLTLVALAQRLASDLTSPN</sequence>
<feature type="domain" description="Glucose-methanol-choline oxidoreductase C-terminal" evidence="6">
    <location>
        <begin position="597"/>
        <end position="652"/>
    </location>
</feature>
<dbReference type="EMBL" id="SAEB01000006">
    <property type="protein sequence ID" value="RVD86996.1"/>
    <property type="molecule type" value="Genomic_DNA"/>
</dbReference>
<keyword evidence="4" id="KW-0274">FAD</keyword>
<dbReference type="Pfam" id="PF05199">
    <property type="entry name" value="GMC_oxred_C"/>
    <property type="match status" value="1"/>
</dbReference>
<dbReference type="InterPro" id="IPR007867">
    <property type="entry name" value="GMC_OxRtase_C"/>
</dbReference>
<evidence type="ECO:0000256" key="4">
    <source>
        <dbReference type="ARBA" id="ARBA00022827"/>
    </source>
</evidence>
<dbReference type="InterPro" id="IPR036188">
    <property type="entry name" value="FAD/NAD-bd_sf"/>
</dbReference>
<dbReference type="VEuPathDB" id="FungiDB:DFL_005246"/>
<dbReference type="GO" id="GO:0016614">
    <property type="term" value="F:oxidoreductase activity, acting on CH-OH group of donors"/>
    <property type="evidence" value="ECO:0007669"/>
    <property type="project" value="InterPro"/>
</dbReference>
<keyword evidence="5" id="KW-0560">Oxidoreductase</keyword>
<dbReference type="Proteomes" id="UP000283090">
    <property type="component" value="Unassembled WGS sequence"/>
</dbReference>
<proteinExistence type="inferred from homology"/>
<dbReference type="InterPro" id="IPR051473">
    <property type="entry name" value="P2Ox-like"/>
</dbReference>
<evidence type="ECO:0000313" key="7">
    <source>
        <dbReference type="EMBL" id="RVD86996.1"/>
    </source>
</evidence>
<dbReference type="OrthoDB" id="167809at2759"/>
<dbReference type="STRING" id="97331.A0A437A7A0"/>
<evidence type="ECO:0000259" key="6">
    <source>
        <dbReference type="Pfam" id="PF05199"/>
    </source>
</evidence>